<protein>
    <submittedName>
        <fullName evidence="1">Uncharacterized protein</fullName>
    </submittedName>
</protein>
<dbReference type="Proteomes" id="UP000671873">
    <property type="component" value="Segment"/>
</dbReference>
<evidence type="ECO:0000313" key="1">
    <source>
        <dbReference type="EMBL" id="QIW87817.1"/>
    </source>
</evidence>
<reference evidence="1 2" key="1">
    <citation type="submission" date="2020-03" db="EMBL/GenBank/DDBJ databases">
        <authorList>
            <person name="Holtappels D."/>
            <person name="Bomans J.P.J."/>
            <person name="Lavigne R."/>
            <person name="Wagemans J."/>
        </authorList>
    </citation>
    <scope>NUCLEOTIDE SEQUENCE [LARGE SCALE GENOMIC DNA]</scope>
    <source>
        <strain evidence="1 2">OLIVR5</strain>
    </source>
</reference>
<evidence type="ECO:0000313" key="2">
    <source>
        <dbReference type="Proteomes" id="UP000671873"/>
    </source>
</evidence>
<dbReference type="EMBL" id="MT234342">
    <property type="protein sequence ID" value="QIW87817.1"/>
    <property type="molecule type" value="Genomic_DNA"/>
</dbReference>
<gene>
    <name evidence="1" type="ORF">Ab1vBOLIVR5_gp169c</name>
</gene>
<organism evidence="1 2">
    <name type="scientific">Agrobacterium phage OLIVR5</name>
    <dbReference type="NCBI Taxonomy" id="2723773"/>
    <lineage>
        <taxon>Viruses</taxon>
        <taxon>Duplodnaviria</taxon>
        <taxon>Heunggongvirae</taxon>
        <taxon>Uroviricota</taxon>
        <taxon>Caudoviricetes</taxon>
        <taxon>Pootjesviridae</taxon>
        <taxon>Heverleevirus</taxon>
        <taxon>Heverleevirus OLIVR5</taxon>
    </lineage>
</organism>
<keyword evidence="2" id="KW-1185">Reference proteome</keyword>
<accession>A0A858MSR7</accession>
<proteinExistence type="predicted"/>
<name>A0A858MSR7_9CAUD</name>
<sequence length="118" mass="14181">MLFEEEFLMDVENYLDQNFTSRAYAEKAMADFITLLRRFRKFDKGTSDAHVIYNLVIGIENTFCREFIDHMLESRFEKEHRLIYGSCRAVREKNKKIPHNVQFRVRLEAEILRNSRGI</sequence>